<name>A0A9N7YFR7_PLEPL</name>
<proteinExistence type="predicted"/>
<dbReference type="Proteomes" id="UP001153269">
    <property type="component" value="Unassembled WGS sequence"/>
</dbReference>
<dbReference type="EMBL" id="CADEAL010000598">
    <property type="protein sequence ID" value="CAB1422614.1"/>
    <property type="molecule type" value="Genomic_DNA"/>
</dbReference>
<keyword evidence="2" id="KW-1185">Reference proteome</keyword>
<evidence type="ECO:0000313" key="1">
    <source>
        <dbReference type="EMBL" id="CAB1422614.1"/>
    </source>
</evidence>
<dbReference type="AlphaFoldDB" id="A0A9N7YFR7"/>
<reference evidence="1" key="1">
    <citation type="submission" date="2020-03" db="EMBL/GenBank/DDBJ databases">
        <authorList>
            <person name="Weist P."/>
        </authorList>
    </citation>
    <scope>NUCLEOTIDE SEQUENCE</scope>
</reference>
<sequence length="78" mass="8818">MISEEPSKCSREHDTESWLGYSLMEPSQSSVLDKMGTYVTRQNLLEPEEIIEVLSRDCRLKKSDIPASVLSADTRGDK</sequence>
<evidence type="ECO:0000313" key="2">
    <source>
        <dbReference type="Proteomes" id="UP001153269"/>
    </source>
</evidence>
<gene>
    <name evidence="1" type="ORF">PLEPLA_LOCUS10531</name>
</gene>
<comment type="caution">
    <text evidence="1">The sequence shown here is derived from an EMBL/GenBank/DDBJ whole genome shotgun (WGS) entry which is preliminary data.</text>
</comment>
<accession>A0A9N7YFR7</accession>
<protein>
    <submittedName>
        <fullName evidence="1">Uncharacterized protein</fullName>
    </submittedName>
</protein>
<organism evidence="1 2">
    <name type="scientific">Pleuronectes platessa</name>
    <name type="common">European plaice</name>
    <dbReference type="NCBI Taxonomy" id="8262"/>
    <lineage>
        <taxon>Eukaryota</taxon>
        <taxon>Metazoa</taxon>
        <taxon>Chordata</taxon>
        <taxon>Craniata</taxon>
        <taxon>Vertebrata</taxon>
        <taxon>Euteleostomi</taxon>
        <taxon>Actinopterygii</taxon>
        <taxon>Neopterygii</taxon>
        <taxon>Teleostei</taxon>
        <taxon>Neoteleostei</taxon>
        <taxon>Acanthomorphata</taxon>
        <taxon>Carangaria</taxon>
        <taxon>Pleuronectiformes</taxon>
        <taxon>Pleuronectoidei</taxon>
        <taxon>Pleuronectidae</taxon>
        <taxon>Pleuronectes</taxon>
    </lineage>
</organism>